<keyword evidence="1" id="KW-0479">Metal-binding</keyword>
<keyword evidence="1" id="KW-0863">Zinc-finger</keyword>
<dbReference type="EMBL" id="BDGG01000021">
    <property type="protein sequence ID" value="GAV09318.1"/>
    <property type="molecule type" value="Genomic_DNA"/>
</dbReference>
<evidence type="ECO:0000256" key="2">
    <source>
        <dbReference type="SAM" id="MobiDB-lite"/>
    </source>
</evidence>
<feature type="compositionally biased region" description="Acidic residues" evidence="2">
    <location>
        <begin position="107"/>
        <end position="117"/>
    </location>
</feature>
<evidence type="ECO:0000313" key="5">
    <source>
        <dbReference type="Proteomes" id="UP000186922"/>
    </source>
</evidence>
<dbReference type="CDD" id="cd23024">
    <property type="entry name" value="zf-HIT_ZNHIT2-3"/>
    <property type="match status" value="1"/>
</dbReference>
<evidence type="ECO:0000256" key="1">
    <source>
        <dbReference type="PROSITE-ProRule" id="PRU00453"/>
    </source>
</evidence>
<sequence length="401" mass="45979">MEQMKRLSFRRQFHVQNPLQREAVPSQSVWPCKICKVSLSKYTCPRCNLPYCSLDCYKSSSHQECAEAFYRQCVMQELQADKLGESSQKKLLETLRQLQEDESGCFPAEDEEADDDDASRTSGSNVIPSLEERFGGMKLDGKEYEEIWYMLTAEEKGDFEEFLKANRLSELIEVWQPWWTIPLPKITVLSPSDDSEEVPSARTDIPALIAQPDLSSLFQRQPSHDTVLFSVLNSLYAYLLITRLYNGDHHNCAELATSNLLEMAVGLSSIAKNQPHSLEEALMMVMLQCDQSSLKSALDSPEARALAMLDLVMVLQQPVFAQAALSDLHALFRRAMKVAKQDEHDRQQYKNVVKKLEYFMAFCQWSRGKVEAQEPLLHRMHANYVKDATEHELLQEKQNRL</sequence>
<reference evidence="4 5" key="1">
    <citation type="journal article" date="2016" name="Nat. Commun.">
        <title>Extremotolerant tardigrade genome and improved radiotolerance of human cultured cells by tardigrade-unique protein.</title>
        <authorList>
            <person name="Hashimoto T."/>
            <person name="Horikawa D.D."/>
            <person name="Saito Y."/>
            <person name="Kuwahara H."/>
            <person name="Kozuka-Hata H."/>
            <person name="Shin-I T."/>
            <person name="Minakuchi Y."/>
            <person name="Ohishi K."/>
            <person name="Motoyama A."/>
            <person name="Aizu T."/>
            <person name="Enomoto A."/>
            <person name="Kondo K."/>
            <person name="Tanaka S."/>
            <person name="Hara Y."/>
            <person name="Koshikawa S."/>
            <person name="Sagara H."/>
            <person name="Miura T."/>
            <person name="Yokobori S."/>
            <person name="Miyagawa K."/>
            <person name="Suzuki Y."/>
            <person name="Kubo T."/>
            <person name="Oyama M."/>
            <person name="Kohara Y."/>
            <person name="Fujiyama A."/>
            <person name="Arakawa K."/>
            <person name="Katayama T."/>
            <person name="Toyoda A."/>
            <person name="Kunieda T."/>
        </authorList>
    </citation>
    <scope>NUCLEOTIDE SEQUENCE [LARGE SCALE GENOMIC DNA]</scope>
    <source>
        <strain evidence="4 5">YOKOZUNA-1</strain>
    </source>
</reference>
<comment type="caution">
    <text evidence="4">The sequence shown here is derived from an EMBL/GenBank/DDBJ whole genome shotgun (WGS) entry which is preliminary data.</text>
</comment>
<dbReference type="InterPro" id="IPR039646">
    <property type="entry name" value="ZNHIT2"/>
</dbReference>
<dbReference type="OrthoDB" id="10005492at2759"/>
<name>A0A1D1WA58_RAMVA</name>
<organism evidence="4 5">
    <name type="scientific">Ramazzottius varieornatus</name>
    <name type="common">Water bear</name>
    <name type="synonym">Tardigrade</name>
    <dbReference type="NCBI Taxonomy" id="947166"/>
    <lineage>
        <taxon>Eukaryota</taxon>
        <taxon>Metazoa</taxon>
        <taxon>Ecdysozoa</taxon>
        <taxon>Tardigrada</taxon>
        <taxon>Eutardigrada</taxon>
        <taxon>Parachela</taxon>
        <taxon>Hypsibioidea</taxon>
        <taxon>Ramazzottiidae</taxon>
        <taxon>Ramazzottius</taxon>
    </lineage>
</organism>
<dbReference type="SUPFAM" id="SSF144232">
    <property type="entry name" value="HIT/MYND zinc finger-like"/>
    <property type="match status" value="1"/>
</dbReference>
<dbReference type="GO" id="GO:0008270">
    <property type="term" value="F:zinc ion binding"/>
    <property type="evidence" value="ECO:0007669"/>
    <property type="project" value="UniProtKB-UniRule"/>
</dbReference>
<dbReference type="Gene3D" id="3.30.60.190">
    <property type="match status" value="1"/>
</dbReference>
<gene>
    <name evidence="4" type="primary">RvY_18882-1</name>
    <name evidence="4" type="synonym">RvY_18882.1</name>
    <name evidence="4" type="ORF">RvY_18882</name>
</gene>
<dbReference type="STRING" id="947166.A0A1D1WA58"/>
<keyword evidence="1" id="KW-0862">Zinc</keyword>
<evidence type="ECO:0000313" key="4">
    <source>
        <dbReference type="EMBL" id="GAV09318.1"/>
    </source>
</evidence>
<dbReference type="PANTHER" id="PTHR15555:SF0">
    <property type="entry name" value="ZINC FINGER HIT DOMAIN-CONTAINING PROTEIN 2"/>
    <property type="match status" value="1"/>
</dbReference>
<protein>
    <recommendedName>
        <fullName evidence="3">HIT-type domain-containing protein</fullName>
    </recommendedName>
</protein>
<dbReference type="PROSITE" id="PS51083">
    <property type="entry name" value="ZF_HIT"/>
    <property type="match status" value="1"/>
</dbReference>
<dbReference type="Proteomes" id="UP000186922">
    <property type="component" value="Unassembled WGS sequence"/>
</dbReference>
<keyword evidence="5" id="KW-1185">Reference proteome</keyword>
<dbReference type="AlphaFoldDB" id="A0A1D1WA58"/>
<dbReference type="Pfam" id="PF04438">
    <property type="entry name" value="zf-HIT"/>
    <property type="match status" value="1"/>
</dbReference>
<feature type="region of interest" description="Disordered" evidence="2">
    <location>
        <begin position="107"/>
        <end position="126"/>
    </location>
</feature>
<dbReference type="InterPro" id="IPR007529">
    <property type="entry name" value="Znf_HIT"/>
</dbReference>
<proteinExistence type="predicted"/>
<accession>A0A1D1WA58</accession>
<dbReference type="PANTHER" id="PTHR15555">
    <property type="entry name" value="ZINC FINGER HIT DOMAIN CONTAINING PROTEIN 2 PROTEIN FON -RELATED"/>
    <property type="match status" value="1"/>
</dbReference>
<feature type="domain" description="HIT-type" evidence="3">
    <location>
        <begin position="32"/>
        <end position="65"/>
    </location>
</feature>
<evidence type="ECO:0000259" key="3">
    <source>
        <dbReference type="PROSITE" id="PS51083"/>
    </source>
</evidence>